<reference evidence="2" key="1">
    <citation type="journal article" date="2019" name="Int. J. Syst. Evol. Microbiol.">
        <title>The Global Catalogue of Microorganisms (GCM) 10K type strain sequencing project: providing services to taxonomists for standard genome sequencing and annotation.</title>
        <authorList>
            <consortium name="The Broad Institute Genomics Platform"/>
            <consortium name="The Broad Institute Genome Sequencing Center for Infectious Disease"/>
            <person name="Wu L."/>
            <person name="Ma J."/>
        </authorList>
    </citation>
    <scope>NUCLEOTIDE SEQUENCE [LARGE SCALE GENOMIC DNA]</scope>
    <source>
        <strain evidence="2">CGMCC 1.8860</strain>
    </source>
</reference>
<evidence type="ECO:0000313" key="2">
    <source>
        <dbReference type="Proteomes" id="UP000621859"/>
    </source>
</evidence>
<accession>A0ABQ2PIE8</accession>
<organism evidence="1 2">
    <name type="scientific">Silvimonas amylolytica</name>
    <dbReference type="NCBI Taxonomy" id="449663"/>
    <lineage>
        <taxon>Bacteria</taxon>
        <taxon>Pseudomonadati</taxon>
        <taxon>Pseudomonadota</taxon>
        <taxon>Betaproteobacteria</taxon>
        <taxon>Neisseriales</taxon>
        <taxon>Chitinibacteraceae</taxon>
        <taxon>Silvimonas</taxon>
    </lineage>
</organism>
<evidence type="ECO:0000313" key="1">
    <source>
        <dbReference type="EMBL" id="GGP25355.1"/>
    </source>
</evidence>
<protein>
    <submittedName>
        <fullName evidence="1">Uncharacterized protein</fullName>
    </submittedName>
</protein>
<proteinExistence type="predicted"/>
<name>A0ABQ2PIE8_9NEIS</name>
<comment type="caution">
    <text evidence="1">The sequence shown here is derived from an EMBL/GenBank/DDBJ whole genome shotgun (WGS) entry which is preliminary data.</text>
</comment>
<gene>
    <name evidence="1" type="ORF">GCM10010971_11740</name>
</gene>
<sequence>MRIEVHGDFTDHGIGQAVVADHHDRIKMMGKATQVAALIRSKFHIFDFNTLNKQAIVPDGTL</sequence>
<dbReference type="EMBL" id="BMLY01000001">
    <property type="protein sequence ID" value="GGP25355.1"/>
    <property type="molecule type" value="Genomic_DNA"/>
</dbReference>
<keyword evidence="2" id="KW-1185">Reference proteome</keyword>
<dbReference type="Proteomes" id="UP000621859">
    <property type="component" value="Unassembled WGS sequence"/>
</dbReference>